<dbReference type="Gene3D" id="2.102.10.10">
    <property type="entry name" value="Rieske [2Fe-2S] iron-sulphur domain"/>
    <property type="match status" value="1"/>
</dbReference>
<evidence type="ECO:0000256" key="3">
    <source>
        <dbReference type="ARBA" id="ARBA00022723"/>
    </source>
</evidence>
<keyword evidence="5" id="KW-0408">Iron</keyword>
<dbReference type="SUPFAM" id="SSF55961">
    <property type="entry name" value="Bet v1-like"/>
    <property type="match status" value="1"/>
</dbReference>
<dbReference type="PROSITE" id="PS51296">
    <property type="entry name" value="RIESKE"/>
    <property type="match status" value="1"/>
</dbReference>
<gene>
    <name evidence="8" type="ORF">OEW28_03675</name>
</gene>
<dbReference type="PRINTS" id="PR00090">
    <property type="entry name" value="RNGDIOXGNASE"/>
</dbReference>
<proteinExistence type="predicted"/>
<organism evidence="8 9">
    <name type="scientific">Albidovulum marisflavi</name>
    <dbReference type="NCBI Taxonomy" id="2984159"/>
    <lineage>
        <taxon>Bacteria</taxon>
        <taxon>Pseudomonadati</taxon>
        <taxon>Pseudomonadota</taxon>
        <taxon>Alphaproteobacteria</taxon>
        <taxon>Rhodobacterales</taxon>
        <taxon>Paracoccaceae</taxon>
        <taxon>Albidovulum</taxon>
    </lineage>
</organism>
<dbReference type="CDD" id="cd03469">
    <property type="entry name" value="Rieske_RO_Alpha_N"/>
    <property type="match status" value="1"/>
</dbReference>
<sequence length="383" mass="43269">MSLHRHPDSPLLDHCPETLPAWTYHDPGWYAKEQGAIWAREWIHVGRKNDLAPGTMRRIEVAGQSLILCHDREGRITCFHNTCRHRGAELCSADESPLGKLITCKYHNWAYATDGRLVSTAFGTPTADFRREDHGLFAVHVREWNGFLYVCLAPEAPDLVPDMGLSALENWPMATLVTGHRTEKRLKCNWKVFWENYNECLHCPGVHPELCDMVPIYRQGIMAANEAPDWSPEAPRPASNLREGAVTWTATGKPCGPEFPDLTPEERASGYIFVTVYPTMFIVAHVDHVRAVTLAPIGPEETRLTAQWLFPAETLAQPGFDPAEVASFATIVMNQDAEVAEMNQRGLKSDRFKKGRLMPQEFDIHRFHHWVRARMEAAGEVIG</sequence>
<feature type="domain" description="Rieske" evidence="7">
    <location>
        <begin position="43"/>
        <end position="150"/>
    </location>
</feature>
<dbReference type="Pfam" id="PF00355">
    <property type="entry name" value="Rieske"/>
    <property type="match status" value="1"/>
</dbReference>
<evidence type="ECO:0000313" key="9">
    <source>
        <dbReference type="Proteomes" id="UP001652542"/>
    </source>
</evidence>
<evidence type="ECO:0000256" key="6">
    <source>
        <dbReference type="ARBA" id="ARBA00023014"/>
    </source>
</evidence>
<dbReference type="Proteomes" id="UP001652542">
    <property type="component" value="Unassembled WGS sequence"/>
</dbReference>
<keyword evidence="3" id="KW-0479">Metal-binding</keyword>
<dbReference type="EMBL" id="JAOWKY010000001">
    <property type="protein sequence ID" value="MCV2867722.1"/>
    <property type="molecule type" value="Genomic_DNA"/>
</dbReference>
<accession>A0ABT2Z9H2</accession>
<dbReference type="SUPFAM" id="SSF50022">
    <property type="entry name" value="ISP domain"/>
    <property type="match status" value="1"/>
</dbReference>
<evidence type="ECO:0000313" key="8">
    <source>
        <dbReference type="EMBL" id="MCV2867722.1"/>
    </source>
</evidence>
<dbReference type="InterPro" id="IPR001663">
    <property type="entry name" value="Rng_hydr_dOase-A"/>
</dbReference>
<keyword evidence="4" id="KW-0560">Oxidoreductase</keyword>
<reference evidence="8 9" key="1">
    <citation type="submission" date="2022-10" db="EMBL/GenBank/DDBJ databases">
        <title>Defluviimonas sp. nov., isolated from ocean surface water.</title>
        <authorList>
            <person name="He W."/>
            <person name="Wang L."/>
            <person name="Zhang D.-F."/>
        </authorList>
    </citation>
    <scope>NUCLEOTIDE SEQUENCE [LARGE SCALE GENOMIC DNA]</scope>
    <source>
        <strain evidence="8 9">WL0002</strain>
    </source>
</reference>
<name>A0ABT2Z9H2_9RHOB</name>
<comment type="cofactor">
    <cofactor evidence="1">
        <name>Fe cation</name>
        <dbReference type="ChEBI" id="CHEBI:24875"/>
    </cofactor>
</comment>
<dbReference type="InterPro" id="IPR017941">
    <property type="entry name" value="Rieske_2Fe-2S"/>
</dbReference>
<keyword evidence="6" id="KW-0411">Iron-sulfur</keyword>
<keyword evidence="9" id="KW-1185">Reference proteome</keyword>
<dbReference type="RefSeq" id="WP_263733360.1">
    <property type="nucleotide sequence ID" value="NZ_JAOWKY010000001.1"/>
</dbReference>
<dbReference type="InterPro" id="IPR036922">
    <property type="entry name" value="Rieske_2Fe-2S_sf"/>
</dbReference>
<evidence type="ECO:0000256" key="2">
    <source>
        <dbReference type="ARBA" id="ARBA00022714"/>
    </source>
</evidence>
<evidence type="ECO:0000256" key="4">
    <source>
        <dbReference type="ARBA" id="ARBA00023002"/>
    </source>
</evidence>
<protein>
    <submittedName>
        <fullName evidence="8">Aromatic ring-hydroxylating dioxygenase subunit alpha</fullName>
    </submittedName>
</protein>
<keyword evidence="2" id="KW-0001">2Fe-2S</keyword>
<evidence type="ECO:0000256" key="1">
    <source>
        <dbReference type="ARBA" id="ARBA00001962"/>
    </source>
</evidence>
<dbReference type="GO" id="GO:0051213">
    <property type="term" value="F:dioxygenase activity"/>
    <property type="evidence" value="ECO:0007669"/>
    <property type="project" value="UniProtKB-KW"/>
</dbReference>
<dbReference type="InterPro" id="IPR015879">
    <property type="entry name" value="Ring_hydroxy_dOase_asu_C_dom"/>
</dbReference>
<evidence type="ECO:0000259" key="7">
    <source>
        <dbReference type="PROSITE" id="PS51296"/>
    </source>
</evidence>
<comment type="caution">
    <text evidence="8">The sequence shown here is derived from an EMBL/GenBank/DDBJ whole genome shotgun (WGS) entry which is preliminary data.</text>
</comment>
<dbReference type="PANTHER" id="PTHR43756:SF5">
    <property type="entry name" value="CHOLINE MONOOXYGENASE, CHLOROPLASTIC"/>
    <property type="match status" value="1"/>
</dbReference>
<evidence type="ECO:0000256" key="5">
    <source>
        <dbReference type="ARBA" id="ARBA00023004"/>
    </source>
</evidence>
<dbReference type="Pfam" id="PF00848">
    <property type="entry name" value="Ring_hydroxyl_A"/>
    <property type="match status" value="1"/>
</dbReference>
<dbReference type="Gene3D" id="3.90.380.10">
    <property type="entry name" value="Naphthalene 1,2-dioxygenase Alpha Subunit, Chain A, domain 1"/>
    <property type="match status" value="1"/>
</dbReference>
<dbReference type="PANTHER" id="PTHR43756">
    <property type="entry name" value="CHOLINE MONOOXYGENASE, CHLOROPLASTIC"/>
    <property type="match status" value="1"/>
</dbReference>
<keyword evidence="8" id="KW-0223">Dioxygenase</keyword>